<organism evidence="4 5">
    <name type="scientific">Halolactibacillus halophilus</name>
    <dbReference type="NCBI Taxonomy" id="306540"/>
    <lineage>
        <taxon>Bacteria</taxon>
        <taxon>Bacillati</taxon>
        <taxon>Bacillota</taxon>
        <taxon>Bacilli</taxon>
        <taxon>Bacillales</taxon>
        <taxon>Bacillaceae</taxon>
        <taxon>Halolactibacillus</taxon>
    </lineage>
</organism>
<name>A0A1I5S8U3_9BACI</name>
<feature type="chain" id="PRO_5017480773" evidence="2">
    <location>
        <begin position="24"/>
        <end position="178"/>
    </location>
</feature>
<feature type="compositionally biased region" description="Low complexity" evidence="1">
    <location>
        <begin position="91"/>
        <end position="102"/>
    </location>
</feature>
<evidence type="ECO:0000313" key="6">
    <source>
        <dbReference type="Proteomes" id="UP000321547"/>
    </source>
</evidence>
<keyword evidence="2" id="KW-0732">Signal</keyword>
<feature type="compositionally biased region" description="Polar residues" evidence="1">
    <location>
        <begin position="66"/>
        <end position="83"/>
    </location>
</feature>
<evidence type="ECO:0000256" key="2">
    <source>
        <dbReference type="SAM" id="SignalP"/>
    </source>
</evidence>
<keyword evidence="6" id="KW-1185">Reference proteome</keyword>
<dbReference type="OrthoDB" id="574706at2"/>
<gene>
    <name evidence="3" type="ORF">HHA03_22270</name>
    <name evidence="4" type="ORF">SAMN05421839_14020</name>
</gene>
<feature type="signal peptide" evidence="2">
    <location>
        <begin position="1"/>
        <end position="23"/>
    </location>
</feature>
<protein>
    <submittedName>
        <fullName evidence="4">Uncharacterized protein</fullName>
    </submittedName>
</protein>
<accession>A0A1I5S8U3</accession>
<dbReference type="EMBL" id="FOXC01000040">
    <property type="protein sequence ID" value="SFP67130.1"/>
    <property type="molecule type" value="Genomic_DNA"/>
</dbReference>
<feature type="compositionally biased region" description="Acidic residues" evidence="1">
    <location>
        <begin position="49"/>
        <end position="65"/>
    </location>
</feature>
<feature type="compositionally biased region" description="Polar residues" evidence="1">
    <location>
        <begin position="34"/>
        <end position="48"/>
    </location>
</feature>
<dbReference type="Proteomes" id="UP000321547">
    <property type="component" value="Unassembled WGS sequence"/>
</dbReference>
<reference evidence="3 6" key="2">
    <citation type="submission" date="2019-07" db="EMBL/GenBank/DDBJ databases">
        <title>Whole genome shotgun sequence of Halolactibacillus halophilus NBRC 100868.</title>
        <authorList>
            <person name="Hosoyama A."/>
            <person name="Uohara A."/>
            <person name="Ohji S."/>
            <person name="Ichikawa N."/>
        </authorList>
    </citation>
    <scope>NUCLEOTIDE SEQUENCE [LARGE SCALE GENOMIC DNA]</scope>
    <source>
        <strain evidence="3 6">NBRC 100868</strain>
    </source>
</reference>
<dbReference type="PROSITE" id="PS51257">
    <property type="entry name" value="PROKAR_LIPOPROTEIN"/>
    <property type="match status" value="1"/>
</dbReference>
<dbReference type="RefSeq" id="WP_089833465.1">
    <property type="nucleotide sequence ID" value="NZ_BJWI01000053.1"/>
</dbReference>
<feature type="region of interest" description="Disordered" evidence="1">
    <location>
        <begin position="21"/>
        <end position="107"/>
    </location>
</feature>
<evidence type="ECO:0000313" key="5">
    <source>
        <dbReference type="Proteomes" id="UP000242243"/>
    </source>
</evidence>
<evidence type="ECO:0000313" key="4">
    <source>
        <dbReference type="EMBL" id="SFP67130.1"/>
    </source>
</evidence>
<sequence length="178" mass="19477">MKKHITIILVLGLLLTACSNDNAEPVDDSDATEQDASTATESPEVDSSGNEDSDVSDETDDETNQADDPSNDNNEMTDDSNQADTTDDSETSTGTETSESGGQYSSDDAIRLVKDYLETEGLNTDMNYLYDGKDDNGHYRIQVFEVTDLGDGETHTATFNWFFVDPETGDITILFDLQ</sequence>
<dbReference type="EMBL" id="BJWI01000053">
    <property type="protein sequence ID" value="GEM02695.1"/>
    <property type="molecule type" value="Genomic_DNA"/>
</dbReference>
<evidence type="ECO:0000313" key="3">
    <source>
        <dbReference type="EMBL" id="GEM02695.1"/>
    </source>
</evidence>
<evidence type="ECO:0000256" key="1">
    <source>
        <dbReference type="SAM" id="MobiDB-lite"/>
    </source>
</evidence>
<feature type="compositionally biased region" description="Acidic residues" evidence="1">
    <location>
        <begin position="24"/>
        <end position="33"/>
    </location>
</feature>
<reference evidence="4 5" key="1">
    <citation type="submission" date="2016-10" db="EMBL/GenBank/DDBJ databases">
        <authorList>
            <person name="de Groot N.N."/>
        </authorList>
    </citation>
    <scope>NUCLEOTIDE SEQUENCE [LARGE SCALE GENOMIC DNA]</scope>
    <source>
        <strain evidence="4 5">DSM 17073</strain>
    </source>
</reference>
<dbReference type="Proteomes" id="UP000242243">
    <property type="component" value="Unassembled WGS sequence"/>
</dbReference>
<proteinExistence type="predicted"/>
<dbReference type="AlphaFoldDB" id="A0A1I5S8U3"/>